<dbReference type="EMBL" id="CP001719">
    <property type="protein sequence ID" value="ADC45897.1"/>
    <property type="molecule type" value="Genomic_DNA"/>
</dbReference>
<dbReference type="RefSeq" id="WP_012954853.1">
    <property type="nucleotide sequence ID" value="NC_013790.1"/>
</dbReference>
<reference evidence="1 2" key="1">
    <citation type="journal article" date="2010" name="PLoS ONE">
        <title>The genome sequence of the rumen methanogen Methanobrevibacter ruminantium reveals new possibilities for controlling ruminant methane emissions.</title>
        <authorList>
            <person name="Leahy S.C."/>
            <person name="Kelly W.J."/>
            <person name="Altermann E."/>
            <person name="Ronimus R.S."/>
            <person name="Yeoman C.J."/>
            <person name="Pacheco D.M."/>
            <person name="Li D."/>
            <person name="Kong Z."/>
            <person name="McTavish S."/>
            <person name="Sang C."/>
            <person name="Lambie S.C."/>
            <person name="Janssen P.H."/>
            <person name="Dey D."/>
            <person name="Attwood G.T."/>
        </authorList>
    </citation>
    <scope>NUCLEOTIDE SEQUENCE [LARGE SCALE GENOMIC DNA]</scope>
    <source>
        <strain evidence="2">ATCC 35063 / DSM 1093 / JCM 13430 / OCM 146 / M1</strain>
    </source>
</reference>
<name>D3E4K1_METRM</name>
<dbReference type="HOGENOM" id="CLU_2379454_0_0_2"/>
<dbReference type="AlphaFoldDB" id="D3E4K1"/>
<dbReference type="GeneID" id="8769662"/>
<dbReference type="Proteomes" id="UP000008680">
    <property type="component" value="Chromosome"/>
</dbReference>
<dbReference type="KEGG" id="mru:mru_0045"/>
<dbReference type="PATRIC" id="fig|634498.28.peg.46"/>
<sequence length="101" mass="12003">MTKMEFDLTDEQIEKVKELEKSGISLGEAIDLLFEIKDEAFNQMDEVDENIEIVSQITKSMNGEKKIEIIEKAYRNYEKTPEMKIQEVKRNLSWGRDFFKY</sequence>
<proteinExistence type="predicted"/>
<organism evidence="1 2">
    <name type="scientific">Methanobrevibacter ruminantium (strain ATCC 35063 / DSM 1093 / JCM 13430 / OCM 146 / M1)</name>
    <name type="common">Methanobacterium ruminantium</name>
    <dbReference type="NCBI Taxonomy" id="634498"/>
    <lineage>
        <taxon>Archaea</taxon>
        <taxon>Methanobacteriati</taxon>
        <taxon>Methanobacteriota</taxon>
        <taxon>Methanomada group</taxon>
        <taxon>Methanobacteria</taxon>
        <taxon>Methanobacteriales</taxon>
        <taxon>Methanobacteriaceae</taxon>
        <taxon>Methanobrevibacter</taxon>
    </lineage>
</organism>
<dbReference type="OrthoDB" id="78351at2157"/>
<protein>
    <submittedName>
        <fullName evidence="1">Uncharacterized protein</fullName>
    </submittedName>
</protein>
<gene>
    <name evidence="1" type="ordered locus">mru_0045</name>
</gene>
<evidence type="ECO:0000313" key="2">
    <source>
        <dbReference type="Proteomes" id="UP000008680"/>
    </source>
</evidence>
<evidence type="ECO:0000313" key="1">
    <source>
        <dbReference type="EMBL" id="ADC45897.1"/>
    </source>
</evidence>
<accession>D3E4K1</accession>
<keyword evidence="2" id="KW-1185">Reference proteome</keyword>